<dbReference type="EMBL" id="FJUX01000014">
    <property type="protein sequence ID" value="CZS93004.1"/>
    <property type="molecule type" value="Genomic_DNA"/>
</dbReference>
<dbReference type="AlphaFoldDB" id="A0A1E1K8R8"/>
<reference evidence="2" key="1">
    <citation type="submission" date="2016-03" db="EMBL/GenBank/DDBJ databases">
        <authorList>
            <person name="Guldener U."/>
        </authorList>
    </citation>
    <scope>NUCLEOTIDE SEQUENCE [LARGE SCALE GENOMIC DNA]</scope>
    <source>
        <strain evidence="2">04CH-RAC-A.6.1</strain>
    </source>
</reference>
<gene>
    <name evidence="1" type="ORF">RAG0_03485</name>
</gene>
<organism evidence="1 2">
    <name type="scientific">Rhynchosporium agropyri</name>
    <dbReference type="NCBI Taxonomy" id="914238"/>
    <lineage>
        <taxon>Eukaryota</taxon>
        <taxon>Fungi</taxon>
        <taxon>Dikarya</taxon>
        <taxon>Ascomycota</taxon>
        <taxon>Pezizomycotina</taxon>
        <taxon>Leotiomycetes</taxon>
        <taxon>Helotiales</taxon>
        <taxon>Ploettnerulaceae</taxon>
        <taxon>Rhynchosporium</taxon>
    </lineage>
</organism>
<protein>
    <submittedName>
        <fullName evidence="1">Uncharacterized protein</fullName>
    </submittedName>
</protein>
<dbReference type="Proteomes" id="UP000178912">
    <property type="component" value="Unassembled WGS sequence"/>
</dbReference>
<keyword evidence="2" id="KW-1185">Reference proteome</keyword>
<sequence>MATGQRITDWHLEVERADIYVFFFGYTDCSSN</sequence>
<proteinExistence type="predicted"/>
<name>A0A1E1K8R8_9HELO</name>
<accession>A0A1E1K8R8</accession>
<evidence type="ECO:0000313" key="1">
    <source>
        <dbReference type="EMBL" id="CZS93004.1"/>
    </source>
</evidence>
<evidence type="ECO:0000313" key="2">
    <source>
        <dbReference type="Proteomes" id="UP000178912"/>
    </source>
</evidence>